<dbReference type="AlphaFoldDB" id="A0A1G8KAC9"/>
<protein>
    <submittedName>
        <fullName evidence="1">Phosphohistidine phosphatase</fullName>
    </submittedName>
</protein>
<dbReference type="InterPro" id="IPR029033">
    <property type="entry name" value="His_PPase_superfam"/>
</dbReference>
<proteinExistence type="predicted"/>
<evidence type="ECO:0000313" key="1">
    <source>
        <dbReference type="EMBL" id="SDI40337.1"/>
    </source>
</evidence>
<name>A0A1G8KAC9_9CLOT</name>
<dbReference type="EMBL" id="FNDZ01000002">
    <property type="protein sequence ID" value="SDI40337.1"/>
    <property type="molecule type" value="Genomic_DNA"/>
</dbReference>
<dbReference type="CDD" id="cd07067">
    <property type="entry name" value="HP_PGM_like"/>
    <property type="match status" value="1"/>
</dbReference>
<dbReference type="RefSeq" id="WP_051651748.1">
    <property type="nucleotide sequence ID" value="NZ_DAMANS010000032.1"/>
</dbReference>
<accession>A0A1G8KAC9</accession>
<dbReference type="Pfam" id="PF00300">
    <property type="entry name" value="His_Phos_1"/>
    <property type="match status" value="1"/>
</dbReference>
<reference evidence="1 2" key="1">
    <citation type="submission" date="2016-10" db="EMBL/GenBank/DDBJ databases">
        <authorList>
            <person name="de Groot N.N."/>
        </authorList>
    </citation>
    <scope>NUCLEOTIDE SEQUENCE [LARGE SCALE GENOMIC DNA]</scope>
    <source>
        <strain evidence="1 2">CGMCC 1.5058</strain>
    </source>
</reference>
<sequence>MEIELVLLRHGIAEDFSKDGFDFNRRLTEKGKRRLEKRLPNLKALLKKKNGLRIMSSPLVRARETAKILKDALKVEKEIGYYDFLGEGDLEELLHYLEALKEEETIFIVGHEPYLSEWAEYFTKELHPFRKGQAASFLLRIEEGSIMESRLLWSLRSREMKKLRKKKK</sequence>
<dbReference type="SUPFAM" id="SSF53254">
    <property type="entry name" value="Phosphoglycerate mutase-like"/>
    <property type="match status" value="1"/>
</dbReference>
<gene>
    <name evidence="1" type="ORF">SAMN05421804_102250</name>
</gene>
<dbReference type="Proteomes" id="UP000183255">
    <property type="component" value="Unassembled WGS sequence"/>
</dbReference>
<dbReference type="InterPro" id="IPR013078">
    <property type="entry name" value="His_Pase_superF_clade-1"/>
</dbReference>
<organism evidence="1 2">
    <name type="scientific">Proteiniclasticum ruminis</name>
    <dbReference type="NCBI Taxonomy" id="398199"/>
    <lineage>
        <taxon>Bacteria</taxon>
        <taxon>Bacillati</taxon>
        <taxon>Bacillota</taxon>
        <taxon>Clostridia</taxon>
        <taxon>Eubacteriales</taxon>
        <taxon>Clostridiaceae</taxon>
        <taxon>Proteiniclasticum</taxon>
    </lineage>
</organism>
<evidence type="ECO:0000313" key="2">
    <source>
        <dbReference type="Proteomes" id="UP000183255"/>
    </source>
</evidence>
<dbReference type="SMART" id="SM00855">
    <property type="entry name" value="PGAM"/>
    <property type="match status" value="1"/>
</dbReference>
<dbReference type="Gene3D" id="3.40.50.1240">
    <property type="entry name" value="Phosphoglycerate mutase-like"/>
    <property type="match status" value="1"/>
</dbReference>